<name>A0ABN7ALD8_9HEMI</name>
<dbReference type="Proteomes" id="UP001307889">
    <property type="component" value="Chromosome 4"/>
</dbReference>
<keyword evidence="2" id="KW-1185">Reference proteome</keyword>
<sequence length="95" mass="10838">MRSRLETNSAADIEASSRLSVHPTSIMWLVYPHTPSYIPTLLSNPTLHTSLKHIAVDFTRVSRASGRLRTTQYQTFTIELDIFFCEVISTLLKEQ</sequence>
<organism evidence="1 2">
    <name type="scientific">Nesidiocoris tenuis</name>
    <dbReference type="NCBI Taxonomy" id="355587"/>
    <lineage>
        <taxon>Eukaryota</taxon>
        <taxon>Metazoa</taxon>
        <taxon>Ecdysozoa</taxon>
        <taxon>Arthropoda</taxon>
        <taxon>Hexapoda</taxon>
        <taxon>Insecta</taxon>
        <taxon>Pterygota</taxon>
        <taxon>Neoptera</taxon>
        <taxon>Paraneoptera</taxon>
        <taxon>Hemiptera</taxon>
        <taxon>Heteroptera</taxon>
        <taxon>Panheteroptera</taxon>
        <taxon>Cimicomorpha</taxon>
        <taxon>Miridae</taxon>
        <taxon>Dicyphina</taxon>
        <taxon>Nesidiocoris</taxon>
    </lineage>
</organism>
<protein>
    <submittedName>
        <fullName evidence="1">Uncharacterized protein</fullName>
    </submittedName>
</protein>
<gene>
    <name evidence="1" type="ORF">NTJ_05865</name>
</gene>
<dbReference type="EMBL" id="AP028912">
    <property type="protein sequence ID" value="BES93056.1"/>
    <property type="molecule type" value="Genomic_DNA"/>
</dbReference>
<evidence type="ECO:0000313" key="1">
    <source>
        <dbReference type="EMBL" id="BES93056.1"/>
    </source>
</evidence>
<proteinExistence type="predicted"/>
<evidence type="ECO:0000313" key="2">
    <source>
        <dbReference type="Proteomes" id="UP001307889"/>
    </source>
</evidence>
<reference evidence="1 2" key="1">
    <citation type="submission" date="2023-09" db="EMBL/GenBank/DDBJ databases">
        <title>Nesidiocoris tenuis whole genome shotgun sequence.</title>
        <authorList>
            <person name="Shibata T."/>
            <person name="Shimoda M."/>
            <person name="Kobayashi T."/>
            <person name="Uehara T."/>
        </authorList>
    </citation>
    <scope>NUCLEOTIDE SEQUENCE [LARGE SCALE GENOMIC DNA]</scope>
    <source>
        <strain evidence="1 2">Japan</strain>
    </source>
</reference>
<accession>A0ABN7ALD8</accession>